<name>A0A256FBH3_9HYPH</name>
<sequence>MSVFVYPNPCAQTHGPVMGPWVCEALVFALWLSALLSSSDRYVGLLTILF</sequence>
<gene>
    <name evidence="2" type="ORF">CEV32_1237</name>
</gene>
<accession>A0A256FBH3</accession>
<evidence type="ECO:0000256" key="1">
    <source>
        <dbReference type="SAM" id="Phobius"/>
    </source>
</evidence>
<evidence type="ECO:0000313" key="2">
    <source>
        <dbReference type="EMBL" id="OYR12168.1"/>
    </source>
</evidence>
<feature type="transmembrane region" description="Helical" evidence="1">
    <location>
        <begin position="18"/>
        <end position="36"/>
    </location>
</feature>
<keyword evidence="1" id="KW-1133">Transmembrane helix</keyword>
<comment type="caution">
    <text evidence="2">The sequence shown here is derived from an EMBL/GenBank/DDBJ whole genome shotgun (WGS) entry which is preliminary data.</text>
</comment>
<reference evidence="2 3" key="1">
    <citation type="submission" date="2017-07" db="EMBL/GenBank/DDBJ databases">
        <title>Phylogenetic study on the rhizospheric bacterium Ochrobactrum sp. A44.</title>
        <authorList>
            <person name="Krzyzanowska D.M."/>
            <person name="Ossowicki A."/>
            <person name="Rajewska M."/>
            <person name="Maciag T."/>
            <person name="Kaczynski Z."/>
            <person name="Czerwicka M."/>
            <person name="Jafra S."/>
        </authorList>
    </citation>
    <scope>NUCLEOTIDE SEQUENCE [LARGE SCALE GENOMIC DNA]</scope>
    <source>
        <strain evidence="2 3">PR17</strain>
    </source>
</reference>
<keyword evidence="1" id="KW-0812">Transmembrane</keyword>
<dbReference type="Proteomes" id="UP000216345">
    <property type="component" value="Unassembled WGS sequence"/>
</dbReference>
<dbReference type="EMBL" id="NNRK01000030">
    <property type="protein sequence ID" value="OYR12168.1"/>
    <property type="molecule type" value="Genomic_DNA"/>
</dbReference>
<dbReference type="AlphaFoldDB" id="A0A256FBH3"/>
<evidence type="ECO:0000313" key="3">
    <source>
        <dbReference type="Proteomes" id="UP000216345"/>
    </source>
</evidence>
<protein>
    <submittedName>
        <fullName evidence="2">Uncharacterized protein</fullName>
    </submittedName>
</protein>
<organism evidence="2 3">
    <name type="scientific">Brucella rhizosphaerae</name>
    <dbReference type="NCBI Taxonomy" id="571254"/>
    <lineage>
        <taxon>Bacteria</taxon>
        <taxon>Pseudomonadati</taxon>
        <taxon>Pseudomonadota</taxon>
        <taxon>Alphaproteobacteria</taxon>
        <taxon>Hyphomicrobiales</taxon>
        <taxon>Brucellaceae</taxon>
        <taxon>Brucella/Ochrobactrum group</taxon>
        <taxon>Brucella</taxon>
    </lineage>
</organism>
<keyword evidence="3" id="KW-1185">Reference proteome</keyword>
<proteinExistence type="predicted"/>
<keyword evidence="1" id="KW-0472">Membrane</keyword>